<dbReference type="EMBL" id="CP119068">
    <property type="protein sequence ID" value="WEL39048.1"/>
    <property type="molecule type" value="Genomic_DNA"/>
</dbReference>
<dbReference type="Proteomes" id="UP001217963">
    <property type="component" value="Chromosome VII"/>
</dbReference>
<proteinExistence type="predicted"/>
<evidence type="ECO:0000313" key="4">
    <source>
        <dbReference type="Proteomes" id="UP001217963"/>
    </source>
</evidence>
<evidence type="ECO:0000313" key="3">
    <source>
        <dbReference type="Proteomes" id="UP001059546"/>
    </source>
</evidence>
<accession>A0A9Q9CAX7</accession>
<dbReference type="AlphaFoldDB" id="A0A9Q9CAX7"/>
<organism evidence="1 3">
    <name type="scientific">Encephalitozoon hellem</name>
    <name type="common">Microsporidian parasite</name>
    <dbReference type="NCBI Taxonomy" id="27973"/>
    <lineage>
        <taxon>Eukaryota</taxon>
        <taxon>Fungi</taxon>
        <taxon>Fungi incertae sedis</taxon>
        <taxon>Microsporidia</taxon>
        <taxon>Unikaryonidae</taxon>
        <taxon>Encephalitozoon</taxon>
    </lineage>
</organism>
<keyword evidence="4" id="KW-1185">Reference proteome</keyword>
<sequence length="58" mass="6506">MWVLLSLAGFAISRLNPDYGKGIEIEMGDRLIESINSSIEKFKKLTGDGFFGEKIECH</sequence>
<evidence type="ECO:0000313" key="2">
    <source>
        <dbReference type="EMBL" id="WEL39048.1"/>
    </source>
</evidence>
<evidence type="ECO:0000313" key="1">
    <source>
        <dbReference type="EMBL" id="UTX43573.1"/>
    </source>
</evidence>
<reference evidence="1" key="1">
    <citation type="submission" date="2022-10" db="EMBL/GenBank/DDBJ databases">
        <title>Encephalitozoon hellem ATCC 50604 Complete Genome.</title>
        <authorList>
            <person name="Mascarenhas dos Santos A.C."/>
            <person name="Julian A.T."/>
            <person name="Pombert J.-F."/>
        </authorList>
    </citation>
    <scope>NUCLEOTIDE SEQUENCE</scope>
    <source>
        <strain evidence="1">ATCC 50604</strain>
    </source>
</reference>
<name>A0A9Q9CAX7_ENCHE</name>
<protein>
    <submittedName>
        <fullName evidence="1">Uncharacterized protein</fullName>
    </submittedName>
</protein>
<reference evidence="2 4" key="2">
    <citation type="submission" date="2023-02" db="EMBL/GenBank/DDBJ databases">
        <title>Encephalitozoon hellem ATCC 50451 complete genome.</title>
        <authorList>
            <person name="Mascarenhas dos Santos A.C."/>
            <person name="Julian A.T."/>
            <person name="Pombert J.-F."/>
        </authorList>
    </citation>
    <scope>NUCLEOTIDE SEQUENCE [LARGE SCALE GENOMIC DNA]</scope>
    <source>
        <strain evidence="2 4">ATCC 50451</strain>
    </source>
</reference>
<dbReference type="Proteomes" id="UP001059546">
    <property type="component" value="Chromosome VII"/>
</dbReference>
<gene>
    <name evidence="1" type="ORF">GPU96_07g13340</name>
    <name evidence="2" type="ORF">PFJ87_07g01260</name>
</gene>
<dbReference type="EMBL" id="CP075153">
    <property type="protein sequence ID" value="UTX43573.1"/>
    <property type="molecule type" value="Genomic_DNA"/>
</dbReference>
<dbReference type="OrthoDB" id="2191184at2759"/>